<evidence type="ECO:0000313" key="4">
    <source>
        <dbReference type="Proteomes" id="UP000249688"/>
    </source>
</evidence>
<dbReference type="Pfam" id="PF07286">
    <property type="entry name" value="D-Glu_cyclase"/>
    <property type="match status" value="1"/>
</dbReference>
<reference evidence="3 4" key="1">
    <citation type="submission" date="2018-06" db="EMBL/GenBank/DDBJ databases">
        <title>Genomic Encyclopedia of Archaeal and Bacterial Type Strains, Phase II (KMG-II): from individual species to whole genera.</title>
        <authorList>
            <person name="Goeker M."/>
        </authorList>
    </citation>
    <scope>NUCLEOTIDE SEQUENCE [LARGE SCALE GENOMIC DNA]</scope>
    <source>
        <strain evidence="3 4">DSM 24525</strain>
    </source>
</reference>
<dbReference type="Gene3D" id="3.30.2040.10">
    <property type="entry name" value="PSTPO5379-like domain"/>
    <property type="match status" value="1"/>
</dbReference>
<proteinExistence type="inferred from homology"/>
<dbReference type="SUPFAM" id="SSF160920">
    <property type="entry name" value="PSTPO5379-like"/>
    <property type="match status" value="1"/>
</dbReference>
<evidence type="ECO:0000313" key="3">
    <source>
        <dbReference type="EMBL" id="PZW50993.1"/>
    </source>
</evidence>
<sequence length="263" mass="27941">MQDTALDGVGHESGAMVRAAARAGWDGLTLGRARGFVQVNLFVLPEAVADEFAAFCAANPHSCPLVARGRAGDPTLPMLGSGIDVRTDVPSYLSHVPGERAHRLPDLKRNWQADLVPFAVGCWFGAEAALLNAGIRVRDAELGVQGALFRSDRKAVTVGRFAGPLVVSMRPFRIADIPRVIDITARLPRCHGAPLHRGDPAVLGIEAPCNPDWGEPMPLEPGEDWLYWGCGLTALTALEAAGVPFASHAPGAMLVTDLTEECL</sequence>
<dbReference type="Gene3D" id="3.40.1640.10">
    <property type="entry name" value="PSTPO5379-like"/>
    <property type="match status" value="1"/>
</dbReference>
<accession>A0A2W7JFZ3</accession>
<evidence type="ECO:0000256" key="2">
    <source>
        <dbReference type="ARBA" id="ARBA00023239"/>
    </source>
</evidence>
<dbReference type="PANTHER" id="PTHR32022">
    <property type="entry name" value="D-GLUTAMATE CYCLASE, MITOCHONDRIAL"/>
    <property type="match status" value="1"/>
</dbReference>
<dbReference type="InterPro" id="IPR009906">
    <property type="entry name" value="D-Glu_cyclase"/>
</dbReference>
<dbReference type="InterPro" id="IPR038021">
    <property type="entry name" value="Putative_hydro-lyase"/>
</dbReference>
<name>A0A2W7JFZ3_9PROT</name>
<organism evidence="3 4">
    <name type="scientific">Humitalea rosea</name>
    <dbReference type="NCBI Taxonomy" id="990373"/>
    <lineage>
        <taxon>Bacteria</taxon>
        <taxon>Pseudomonadati</taxon>
        <taxon>Pseudomonadota</taxon>
        <taxon>Alphaproteobacteria</taxon>
        <taxon>Acetobacterales</taxon>
        <taxon>Roseomonadaceae</taxon>
        <taxon>Humitalea</taxon>
    </lineage>
</organism>
<keyword evidence="2" id="KW-0456">Lyase</keyword>
<comment type="caution">
    <text evidence="3">The sequence shown here is derived from an EMBL/GenBank/DDBJ whole genome shotgun (WGS) entry which is preliminary data.</text>
</comment>
<evidence type="ECO:0000256" key="1">
    <source>
        <dbReference type="ARBA" id="ARBA00007896"/>
    </source>
</evidence>
<dbReference type="RefSeq" id="WP_158537049.1">
    <property type="nucleotide sequence ID" value="NZ_QKYU01000001.1"/>
</dbReference>
<dbReference type="PANTHER" id="PTHR32022:SF10">
    <property type="entry name" value="D-GLUTAMATE CYCLASE, MITOCHONDRIAL"/>
    <property type="match status" value="1"/>
</dbReference>
<dbReference type="EMBL" id="QKYU01000001">
    <property type="protein sequence ID" value="PZW50993.1"/>
    <property type="molecule type" value="Genomic_DNA"/>
</dbReference>
<dbReference type="AlphaFoldDB" id="A0A2W7JFZ3"/>
<dbReference type="Proteomes" id="UP000249688">
    <property type="component" value="Unassembled WGS sequence"/>
</dbReference>
<gene>
    <name evidence="3" type="ORF">C8P66_101210</name>
</gene>
<protein>
    <submittedName>
        <fullName evidence="3">Uncharacterized protein YcsI (UPF0317 family)</fullName>
    </submittedName>
</protein>
<keyword evidence="4" id="KW-1185">Reference proteome</keyword>
<dbReference type="GO" id="GO:0016829">
    <property type="term" value="F:lyase activity"/>
    <property type="evidence" value="ECO:0007669"/>
    <property type="project" value="UniProtKB-KW"/>
</dbReference>
<comment type="similarity">
    <text evidence="1">Belongs to the D-glutamate cyclase family.</text>
</comment>
<dbReference type="OrthoDB" id="149585at2"/>